<keyword evidence="2 7" id="KW-0813">Transport</keyword>
<dbReference type="PROSITE" id="PS50928">
    <property type="entry name" value="ABC_TM1"/>
    <property type="match status" value="1"/>
</dbReference>
<feature type="transmembrane region" description="Helical" evidence="7">
    <location>
        <begin position="160"/>
        <end position="185"/>
    </location>
</feature>
<keyword evidence="4 7" id="KW-0812">Transmembrane</keyword>
<feature type="transmembrane region" description="Helical" evidence="7">
    <location>
        <begin position="133"/>
        <end position="154"/>
    </location>
</feature>
<dbReference type="EMBL" id="AZCN01000023">
    <property type="protein sequence ID" value="KRK17494.1"/>
    <property type="molecule type" value="Genomic_DNA"/>
</dbReference>
<evidence type="ECO:0000256" key="4">
    <source>
        <dbReference type="ARBA" id="ARBA00022692"/>
    </source>
</evidence>
<evidence type="ECO:0000256" key="5">
    <source>
        <dbReference type="ARBA" id="ARBA00022989"/>
    </source>
</evidence>
<dbReference type="InterPro" id="IPR045621">
    <property type="entry name" value="BPD_transp_1_N"/>
</dbReference>
<dbReference type="PATRIC" id="fig|913848.6.peg.942"/>
<feature type="domain" description="ABC transmembrane type-1" evidence="8">
    <location>
        <begin position="94"/>
        <end position="295"/>
    </location>
</feature>
<protein>
    <submittedName>
        <fullName evidence="9">Oligopeptide transport system permease protein</fullName>
    </submittedName>
</protein>
<name>A0A0R1F6Y5_9LACO</name>
<dbReference type="PANTHER" id="PTHR43163:SF6">
    <property type="entry name" value="DIPEPTIDE TRANSPORT SYSTEM PERMEASE PROTEIN DPPB-RELATED"/>
    <property type="match status" value="1"/>
</dbReference>
<gene>
    <name evidence="9" type="ORF">FD22_GL000911</name>
</gene>
<evidence type="ECO:0000256" key="2">
    <source>
        <dbReference type="ARBA" id="ARBA00022448"/>
    </source>
</evidence>
<evidence type="ECO:0000256" key="6">
    <source>
        <dbReference type="ARBA" id="ARBA00023136"/>
    </source>
</evidence>
<dbReference type="InterPro" id="IPR000515">
    <property type="entry name" value="MetI-like"/>
</dbReference>
<dbReference type="GO" id="GO:0005886">
    <property type="term" value="C:plasma membrane"/>
    <property type="evidence" value="ECO:0007669"/>
    <property type="project" value="UniProtKB-SubCell"/>
</dbReference>
<dbReference type="Pfam" id="PF00528">
    <property type="entry name" value="BPD_transp_1"/>
    <property type="match status" value="1"/>
</dbReference>
<feature type="transmembrane region" description="Helical" evidence="7">
    <location>
        <begin position="100"/>
        <end position="121"/>
    </location>
</feature>
<reference evidence="9 10" key="1">
    <citation type="journal article" date="2015" name="Genome Announc.">
        <title>Expanding the biotechnology potential of lactobacilli through comparative genomics of 213 strains and associated genera.</title>
        <authorList>
            <person name="Sun Z."/>
            <person name="Harris H.M."/>
            <person name="McCann A."/>
            <person name="Guo C."/>
            <person name="Argimon S."/>
            <person name="Zhang W."/>
            <person name="Yang X."/>
            <person name="Jeffery I.B."/>
            <person name="Cooney J.C."/>
            <person name="Kagawa T.F."/>
            <person name="Liu W."/>
            <person name="Song Y."/>
            <person name="Salvetti E."/>
            <person name="Wrobel A."/>
            <person name="Rasinkangas P."/>
            <person name="Parkhill J."/>
            <person name="Rea M.C."/>
            <person name="O'Sullivan O."/>
            <person name="Ritari J."/>
            <person name="Douillard F.P."/>
            <person name="Paul Ross R."/>
            <person name="Yang R."/>
            <person name="Briner A.E."/>
            <person name="Felis G.E."/>
            <person name="de Vos W.M."/>
            <person name="Barrangou R."/>
            <person name="Klaenhammer T.R."/>
            <person name="Caufield P.W."/>
            <person name="Cui Y."/>
            <person name="Zhang H."/>
            <person name="O'Toole P.W."/>
        </authorList>
    </citation>
    <scope>NUCLEOTIDE SEQUENCE [LARGE SCALE GENOMIC DNA]</scope>
    <source>
        <strain evidence="9 10">DSM 20001</strain>
    </source>
</reference>
<sequence>MRKYIVKRVLYMILTLFLIATITFFLMKLLPGTPYQNQDKMSASQIHMMNEQYGLNKPVWQQYLIYIFGMVHGDLGISFQFSSQPVSYLIATRIGPSLQLGLQAMIVGSVLGILLGAVAAIRRNTWADTLATLLAILGMSIPNFVFAVLLQYILGFKLKLFPIALWSNFSSSILPTIALAMMPLAETARFMRTEMIDVLSSDYIMLARAKGLTQSGVVWHHALRNSLIPVITLAGPLAVNLMTGSMVVENIFSIPGIGEQFVKSITTNDYPTIMGVTMVYSFMLVVVILIVDILYGIIDPRIRLSGSEVSA</sequence>
<dbReference type="InterPro" id="IPR035906">
    <property type="entry name" value="MetI-like_sf"/>
</dbReference>
<feature type="transmembrane region" description="Helical" evidence="7">
    <location>
        <begin position="230"/>
        <end position="252"/>
    </location>
</feature>
<dbReference type="GO" id="GO:0055085">
    <property type="term" value="P:transmembrane transport"/>
    <property type="evidence" value="ECO:0007669"/>
    <property type="project" value="InterPro"/>
</dbReference>
<proteinExistence type="inferred from homology"/>
<dbReference type="PANTHER" id="PTHR43163">
    <property type="entry name" value="DIPEPTIDE TRANSPORT SYSTEM PERMEASE PROTEIN DPPB-RELATED"/>
    <property type="match status" value="1"/>
</dbReference>
<dbReference type="Pfam" id="PF19300">
    <property type="entry name" value="BPD_transp_1_N"/>
    <property type="match status" value="1"/>
</dbReference>
<dbReference type="GeneID" id="65916605"/>
<dbReference type="RefSeq" id="WP_003677853.1">
    <property type="nucleotide sequence ID" value="NZ_AZCN01000023.1"/>
</dbReference>
<keyword evidence="6 7" id="KW-0472">Membrane</keyword>
<keyword evidence="5 7" id="KW-1133">Transmembrane helix</keyword>
<organism evidence="9 10">
    <name type="scientific">Loigolactobacillus coryniformis subsp. coryniformis KCTC 3167 = DSM 20001</name>
    <dbReference type="NCBI Taxonomy" id="913848"/>
    <lineage>
        <taxon>Bacteria</taxon>
        <taxon>Bacillati</taxon>
        <taxon>Bacillota</taxon>
        <taxon>Bacilli</taxon>
        <taxon>Lactobacillales</taxon>
        <taxon>Lactobacillaceae</taxon>
        <taxon>Loigolactobacillus</taxon>
    </lineage>
</organism>
<keyword evidence="3" id="KW-1003">Cell membrane</keyword>
<dbReference type="AlphaFoldDB" id="A0A0R1F6Y5"/>
<evidence type="ECO:0000313" key="10">
    <source>
        <dbReference type="Proteomes" id="UP000051181"/>
    </source>
</evidence>
<dbReference type="CDD" id="cd06261">
    <property type="entry name" value="TM_PBP2"/>
    <property type="match status" value="1"/>
</dbReference>
<dbReference type="SUPFAM" id="SSF161098">
    <property type="entry name" value="MetI-like"/>
    <property type="match status" value="1"/>
</dbReference>
<evidence type="ECO:0000313" key="9">
    <source>
        <dbReference type="EMBL" id="KRK17494.1"/>
    </source>
</evidence>
<accession>A0A0R1F6Y5</accession>
<comment type="similarity">
    <text evidence="7">Belongs to the binding-protein-dependent transport system permease family.</text>
</comment>
<comment type="subcellular location">
    <subcellularLocation>
        <location evidence="1 7">Cell membrane</location>
        <topology evidence="1 7">Multi-pass membrane protein</topology>
    </subcellularLocation>
</comment>
<dbReference type="Gene3D" id="1.10.3720.10">
    <property type="entry name" value="MetI-like"/>
    <property type="match status" value="1"/>
</dbReference>
<evidence type="ECO:0000256" key="1">
    <source>
        <dbReference type="ARBA" id="ARBA00004651"/>
    </source>
</evidence>
<dbReference type="Proteomes" id="UP000051181">
    <property type="component" value="Unassembled WGS sequence"/>
</dbReference>
<feature type="transmembrane region" description="Helical" evidence="7">
    <location>
        <begin position="9"/>
        <end position="27"/>
    </location>
</feature>
<evidence type="ECO:0000256" key="3">
    <source>
        <dbReference type="ARBA" id="ARBA00022475"/>
    </source>
</evidence>
<comment type="caution">
    <text evidence="9">The sequence shown here is derived from an EMBL/GenBank/DDBJ whole genome shotgun (WGS) entry which is preliminary data.</text>
</comment>
<dbReference type="eggNOG" id="COG0601">
    <property type="taxonomic scope" value="Bacteria"/>
</dbReference>
<feature type="transmembrane region" description="Helical" evidence="7">
    <location>
        <begin position="272"/>
        <end position="295"/>
    </location>
</feature>
<evidence type="ECO:0000259" key="8">
    <source>
        <dbReference type="PROSITE" id="PS50928"/>
    </source>
</evidence>
<evidence type="ECO:0000256" key="7">
    <source>
        <dbReference type="RuleBase" id="RU363032"/>
    </source>
</evidence>
<dbReference type="NCBIfam" id="NF045471">
    <property type="entry name" value="Opp3B"/>
    <property type="match status" value="1"/>
</dbReference>